<name>A0A849AGU9_9MICO</name>
<proteinExistence type="predicted"/>
<dbReference type="SUPFAM" id="SSF55961">
    <property type="entry name" value="Bet v1-like"/>
    <property type="match status" value="1"/>
</dbReference>
<dbReference type="AlphaFoldDB" id="A0A849AGU9"/>
<organism evidence="1 2">
    <name type="scientific">Flexivirga aerilata</name>
    <dbReference type="NCBI Taxonomy" id="1656889"/>
    <lineage>
        <taxon>Bacteria</taxon>
        <taxon>Bacillati</taxon>
        <taxon>Actinomycetota</taxon>
        <taxon>Actinomycetes</taxon>
        <taxon>Micrococcales</taxon>
        <taxon>Dermacoccaceae</taxon>
        <taxon>Flexivirga</taxon>
    </lineage>
</organism>
<evidence type="ECO:0000313" key="1">
    <source>
        <dbReference type="EMBL" id="NNG38501.1"/>
    </source>
</evidence>
<dbReference type="RefSeq" id="WP_171152317.1">
    <property type="nucleotide sequence ID" value="NZ_JABENB010000001.1"/>
</dbReference>
<dbReference type="EMBL" id="JABENB010000001">
    <property type="protein sequence ID" value="NNG38501.1"/>
    <property type="molecule type" value="Genomic_DNA"/>
</dbReference>
<evidence type="ECO:0000313" key="2">
    <source>
        <dbReference type="Proteomes" id="UP000557772"/>
    </source>
</evidence>
<dbReference type="Proteomes" id="UP000557772">
    <property type="component" value="Unassembled WGS sequence"/>
</dbReference>
<reference evidence="1 2" key="1">
    <citation type="submission" date="2020-05" db="EMBL/GenBank/DDBJ databases">
        <title>Flexivirga sp. ID2601S isolated from air conditioner.</title>
        <authorList>
            <person name="Kim D.H."/>
        </authorList>
    </citation>
    <scope>NUCLEOTIDE SEQUENCE [LARGE SCALE GENOMIC DNA]</scope>
    <source>
        <strain evidence="1 2">ID2601S</strain>
    </source>
</reference>
<protein>
    <recommendedName>
        <fullName evidence="3">Polyketide cyclase</fullName>
    </recommendedName>
</protein>
<comment type="caution">
    <text evidence="1">The sequence shown here is derived from an EMBL/GenBank/DDBJ whole genome shotgun (WGS) entry which is preliminary data.</text>
</comment>
<dbReference type="InterPro" id="IPR023393">
    <property type="entry name" value="START-like_dom_sf"/>
</dbReference>
<sequence>MNVVDTLTIDAPRDRIFDTFADLTQWPRILPDTVGVEVLYHDGFNQEFTMTVLRPAGEETVHGFRYLRRPHQLELVQTTPPPIMTYMNGVWDFTTNQDGSTVVTASRVFELRSVEDGGPAGDEAQFAEKLRGLLHHNLTLFKEAIENA</sequence>
<dbReference type="Pfam" id="PF10604">
    <property type="entry name" value="Polyketide_cyc2"/>
    <property type="match status" value="1"/>
</dbReference>
<dbReference type="InterPro" id="IPR019587">
    <property type="entry name" value="Polyketide_cyclase/dehydratase"/>
</dbReference>
<accession>A0A849AGU9</accession>
<keyword evidence="2" id="KW-1185">Reference proteome</keyword>
<dbReference type="Gene3D" id="3.30.530.20">
    <property type="match status" value="1"/>
</dbReference>
<gene>
    <name evidence="1" type="ORF">HJ588_04325</name>
</gene>
<evidence type="ECO:0008006" key="3">
    <source>
        <dbReference type="Google" id="ProtNLM"/>
    </source>
</evidence>